<dbReference type="EMBL" id="DVMV01000004">
    <property type="protein sequence ID" value="HIU44748.1"/>
    <property type="molecule type" value="Genomic_DNA"/>
</dbReference>
<dbReference type="SUPFAM" id="SSF69572">
    <property type="entry name" value="Activating enzymes of the ubiquitin-like proteins"/>
    <property type="match status" value="1"/>
</dbReference>
<evidence type="ECO:0000259" key="1">
    <source>
        <dbReference type="Pfam" id="PF00899"/>
    </source>
</evidence>
<dbReference type="GO" id="GO:0061503">
    <property type="term" value="F:tRNA threonylcarbamoyladenosine dehydratase"/>
    <property type="evidence" value="ECO:0007669"/>
    <property type="project" value="TreeGrafter"/>
</dbReference>
<comment type="caution">
    <text evidence="2">The sequence shown here is derived from an EMBL/GenBank/DDBJ whole genome shotgun (WGS) entry which is preliminary data.</text>
</comment>
<protein>
    <submittedName>
        <fullName evidence="2">ThiF family adenylyltransferase</fullName>
    </submittedName>
</protein>
<dbReference type="PANTHER" id="PTHR43267:SF1">
    <property type="entry name" value="TRNA THREONYLCARBAMOYLADENOSINE DEHYDRATASE"/>
    <property type="match status" value="1"/>
</dbReference>
<name>A0A9D1LMT7_9FIRM</name>
<dbReference type="InterPro" id="IPR000594">
    <property type="entry name" value="ThiF_NAD_FAD-bd"/>
</dbReference>
<accession>A0A9D1LMT7</accession>
<dbReference type="PANTHER" id="PTHR43267">
    <property type="entry name" value="TRNA THREONYLCARBAMOYLADENOSINE DEHYDRATASE"/>
    <property type="match status" value="1"/>
</dbReference>
<dbReference type="Pfam" id="PF00899">
    <property type="entry name" value="ThiF"/>
    <property type="match status" value="1"/>
</dbReference>
<dbReference type="Gene3D" id="3.40.50.720">
    <property type="entry name" value="NAD(P)-binding Rossmann-like Domain"/>
    <property type="match status" value="1"/>
</dbReference>
<dbReference type="InterPro" id="IPR035985">
    <property type="entry name" value="Ubiquitin-activating_enz"/>
</dbReference>
<gene>
    <name evidence="2" type="ORF">IAC52_00400</name>
</gene>
<dbReference type="InterPro" id="IPR045886">
    <property type="entry name" value="ThiF/MoeB/HesA"/>
</dbReference>
<reference evidence="2" key="2">
    <citation type="journal article" date="2021" name="PeerJ">
        <title>Extensive microbial diversity within the chicken gut microbiome revealed by metagenomics and culture.</title>
        <authorList>
            <person name="Gilroy R."/>
            <person name="Ravi A."/>
            <person name="Getino M."/>
            <person name="Pursley I."/>
            <person name="Horton D.L."/>
            <person name="Alikhan N.F."/>
            <person name="Baker D."/>
            <person name="Gharbi K."/>
            <person name="Hall N."/>
            <person name="Watson M."/>
            <person name="Adriaenssens E.M."/>
            <person name="Foster-Nyarko E."/>
            <person name="Jarju S."/>
            <person name="Secka A."/>
            <person name="Antonio M."/>
            <person name="Oren A."/>
            <person name="Chaudhuri R.R."/>
            <person name="La Ragione R."/>
            <person name="Hildebrand F."/>
            <person name="Pallen M.J."/>
        </authorList>
    </citation>
    <scope>NUCLEOTIDE SEQUENCE</scope>
    <source>
        <strain evidence="2">ChiGjej1B1-22543</strain>
    </source>
</reference>
<dbReference type="Proteomes" id="UP000824070">
    <property type="component" value="Unassembled WGS sequence"/>
</dbReference>
<keyword evidence="2" id="KW-0548">Nucleotidyltransferase</keyword>
<dbReference type="GO" id="GO:0008641">
    <property type="term" value="F:ubiquitin-like modifier activating enzyme activity"/>
    <property type="evidence" value="ECO:0007669"/>
    <property type="project" value="InterPro"/>
</dbReference>
<feature type="domain" description="THIF-type NAD/FAD binding fold" evidence="1">
    <location>
        <begin position="6"/>
        <end position="177"/>
    </location>
</feature>
<sequence>MSEIFSRELGLIGQQGLDALWGSKVAIFGLGGVGGTCFQALVRSGVGNFLVVDGDVVEESNLNRQILFASSDLGKPKVEVAERFAASISSPNIKAENKFLTPGNISDFGLGGYDLIIDCIDDLKAKVALSEFCLANGKKLLLSLGVGNRLDPSKVTYAKLSKTYNCPLGKRLREELRKRRLNLDKLTAVFSTEPALLKSKTPSSSMMVPSSAGLLLSYLAVSYLLKKPAKV</sequence>
<proteinExistence type="predicted"/>
<dbReference type="GO" id="GO:0016779">
    <property type="term" value="F:nucleotidyltransferase activity"/>
    <property type="evidence" value="ECO:0007669"/>
    <property type="project" value="UniProtKB-KW"/>
</dbReference>
<dbReference type="GO" id="GO:0061504">
    <property type="term" value="P:cyclic threonylcarbamoyladenosine biosynthetic process"/>
    <property type="evidence" value="ECO:0007669"/>
    <property type="project" value="TreeGrafter"/>
</dbReference>
<reference evidence="2" key="1">
    <citation type="submission" date="2020-10" db="EMBL/GenBank/DDBJ databases">
        <authorList>
            <person name="Gilroy R."/>
        </authorList>
    </citation>
    <scope>NUCLEOTIDE SEQUENCE</scope>
    <source>
        <strain evidence="2">ChiGjej1B1-22543</strain>
    </source>
</reference>
<evidence type="ECO:0000313" key="3">
    <source>
        <dbReference type="Proteomes" id="UP000824070"/>
    </source>
</evidence>
<organism evidence="2 3">
    <name type="scientific">Candidatus Alloenteromonas pullicola</name>
    <dbReference type="NCBI Taxonomy" id="2840784"/>
    <lineage>
        <taxon>Bacteria</taxon>
        <taxon>Bacillati</taxon>
        <taxon>Bacillota</taxon>
        <taxon>Bacillota incertae sedis</taxon>
        <taxon>Candidatus Alloenteromonas</taxon>
    </lineage>
</organism>
<keyword evidence="2" id="KW-0808">Transferase</keyword>
<evidence type="ECO:0000313" key="2">
    <source>
        <dbReference type="EMBL" id="HIU44748.1"/>
    </source>
</evidence>
<dbReference type="AlphaFoldDB" id="A0A9D1LMT7"/>